<evidence type="ECO:0000259" key="2">
    <source>
        <dbReference type="Pfam" id="PF14498"/>
    </source>
</evidence>
<proteinExistence type="predicted"/>
<dbReference type="GO" id="GO:0016787">
    <property type="term" value="F:hydrolase activity"/>
    <property type="evidence" value="ECO:0007669"/>
    <property type="project" value="UniProtKB-KW"/>
</dbReference>
<protein>
    <submittedName>
        <fullName evidence="5">Glycoside hydrolase family 95 protein</fullName>
    </submittedName>
</protein>
<keyword evidence="5" id="KW-0378">Hydrolase</keyword>
<keyword evidence="6" id="KW-1185">Reference proteome</keyword>
<dbReference type="SUPFAM" id="SSF48208">
    <property type="entry name" value="Six-hairpin glycosidases"/>
    <property type="match status" value="1"/>
</dbReference>
<feature type="domain" description="Glycosyl hydrolase family 95 catalytic" evidence="4">
    <location>
        <begin position="331"/>
        <end position="728"/>
    </location>
</feature>
<reference evidence="5 6" key="1">
    <citation type="journal article" date="2019" name="Int. J. Syst. Evol. Microbiol.">
        <title>The Global Catalogue of Microorganisms (GCM) 10K type strain sequencing project: providing services to taxonomists for standard genome sequencing and annotation.</title>
        <authorList>
            <consortium name="The Broad Institute Genomics Platform"/>
            <consortium name="The Broad Institute Genome Sequencing Center for Infectious Disease"/>
            <person name="Wu L."/>
            <person name="Ma J."/>
        </authorList>
    </citation>
    <scope>NUCLEOTIDE SEQUENCE [LARGE SCALE GENOMIC DNA]</scope>
    <source>
        <strain evidence="5 6">JCM 14603</strain>
    </source>
</reference>
<feature type="domain" description="Glycosyl hydrolase family 95 N-terminal" evidence="2">
    <location>
        <begin position="47"/>
        <end position="306"/>
    </location>
</feature>
<keyword evidence="1" id="KW-0732">Signal</keyword>
<sequence length="813" mass="87606">MTVDLKSMDRRTALRTVAIGSAAALTPGSAGAGAPPTKEQRTGDTILWYAQPAASWVEALPIGNGRLGGMVHGGTDHEYLQLNEDSLWAGGPYDPVSPEALTALPEVRRLVFEGKFAEAEALAQDKLMARPIRQMAYGTLGSLVISRAGASAQPAPQPAPSGLKGQVTPLTAAAPVPGYRRALDLDSAVASTRWRDGSTEYQREAFASAVDQVIAVRLWADRPGAIDVDLSVITPLKDSAVAIDRSNELVLSGRNAASNGVAAALRFEARVRAVASGGTVSGTEDRLSVRGADALVLYIAMATSYRRFDDVGADPRAATRAQIDAASGKPYAMVRSVAVADHRRLFRRVTLDLGTSALAAKPTDQRVRVGDRGEDPALAALYFNYARYLLIASSRRGGQPANLQGLWNDTPNPPWGGKYTVNINTEMNYWPAEPTNLAECVEPLVAMLRDLSVTGARTAKIMYGARGWVCHHNTDLWRATAPIDGAKFGMWPTGGAWLCTHLWDHYDYGRDVAFLRSVYPIMRGAALFFLDVLQRDPNTGYLVTNPSMSPENSHGHGSSICAGPTMDMAILRDLFDQTARAARVLGTDATLAGQFLAARSRLAPFRIGRQGQLQEWQDDWDADAGDQHHRHVSHLYALYPSNQITVDGTPELASAAKRSLQTRGDEATGWATAWRIALWARLGDGNHAHEILRFLVGPARTYPNMFDAHPPFQIDGNFGGAAAIAEMLLRSTGDVIHILPALPDAWPDGSVNGLRARGGCEVDIRWHEGVLAEAVIRSSVASRQTVRCDAASRNIRLPAGGTTRVLGPELRSN</sequence>
<dbReference type="PROSITE" id="PS51318">
    <property type="entry name" value="TAT"/>
    <property type="match status" value="1"/>
</dbReference>
<dbReference type="InterPro" id="IPR008928">
    <property type="entry name" value="6-hairpin_glycosidase_sf"/>
</dbReference>
<dbReference type="Gene3D" id="1.50.10.10">
    <property type="match status" value="1"/>
</dbReference>
<dbReference type="InterPro" id="IPR027414">
    <property type="entry name" value="GH95_N_dom"/>
</dbReference>
<organism evidence="5 6">
    <name type="scientific">Sphingomonas insulae</name>
    <dbReference type="NCBI Taxonomy" id="424800"/>
    <lineage>
        <taxon>Bacteria</taxon>
        <taxon>Pseudomonadati</taxon>
        <taxon>Pseudomonadota</taxon>
        <taxon>Alphaproteobacteria</taxon>
        <taxon>Sphingomonadales</taxon>
        <taxon>Sphingomonadaceae</taxon>
        <taxon>Sphingomonas</taxon>
    </lineage>
</organism>
<evidence type="ECO:0000259" key="4">
    <source>
        <dbReference type="Pfam" id="PF22124"/>
    </source>
</evidence>
<dbReference type="InterPro" id="IPR054363">
    <property type="entry name" value="GH95_cat"/>
</dbReference>
<dbReference type="InterPro" id="IPR012341">
    <property type="entry name" value="6hp_glycosidase-like_sf"/>
</dbReference>
<evidence type="ECO:0000259" key="3">
    <source>
        <dbReference type="Pfam" id="PF21307"/>
    </source>
</evidence>
<dbReference type="EMBL" id="BAAAES010000011">
    <property type="protein sequence ID" value="GAA0675281.1"/>
    <property type="molecule type" value="Genomic_DNA"/>
</dbReference>
<evidence type="ECO:0000256" key="1">
    <source>
        <dbReference type="SAM" id="SignalP"/>
    </source>
</evidence>
<accession>A0ABN1HZ95</accession>
<dbReference type="PANTHER" id="PTHR31084">
    <property type="entry name" value="ALPHA-L-FUCOSIDASE 2"/>
    <property type="match status" value="1"/>
</dbReference>
<dbReference type="PANTHER" id="PTHR31084:SF0">
    <property type="entry name" value="ALPHA-L-FUCOSIDASE 2"/>
    <property type="match status" value="1"/>
</dbReference>
<dbReference type="Proteomes" id="UP001500238">
    <property type="component" value="Unassembled WGS sequence"/>
</dbReference>
<gene>
    <name evidence="5" type="ORF">GCM10009102_29370</name>
</gene>
<name>A0ABN1HZ95_9SPHN</name>
<feature type="domain" description="Alpha fucosidase A-like C-terminal" evidence="3">
    <location>
        <begin position="731"/>
        <end position="791"/>
    </location>
</feature>
<dbReference type="RefSeq" id="WP_163956657.1">
    <property type="nucleotide sequence ID" value="NZ_BAAAES010000011.1"/>
</dbReference>
<evidence type="ECO:0000313" key="5">
    <source>
        <dbReference type="EMBL" id="GAA0675281.1"/>
    </source>
</evidence>
<feature type="signal peptide" evidence="1">
    <location>
        <begin position="1"/>
        <end position="32"/>
    </location>
</feature>
<dbReference type="PIRSF" id="PIRSF007663">
    <property type="entry name" value="UCP007663"/>
    <property type="match status" value="1"/>
</dbReference>
<dbReference type="InterPro" id="IPR006311">
    <property type="entry name" value="TAT_signal"/>
</dbReference>
<dbReference type="InterPro" id="IPR016518">
    <property type="entry name" value="Alpha-L-fucosidase"/>
</dbReference>
<dbReference type="Pfam" id="PF21307">
    <property type="entry name" value="Glyco_hydro_95_C"/>
    <property type="match status" value="1"/>
</dbReference>
<feature type="chain" id="PRO_5045555804" evidence="1">
    <location>
        <begin position="33"/>
        <end position="813"/>
    </location>
</feature>
<evidence type="ECO:0000313" key="6">
    <source>
        <dbReference type="Proteomes" id="UP001500238"/>
    </source>
</evidence>
<dbReference type="Pfam" id="PF22124">
    <property type="entry name" value="Glyco_hydro_95_cat"/>
    <property type="match status" value="1"/>
</dbReference>
<dbReference type="InterPro" id="IPR049053">
    <property type="entry name" value="AFCA-like_C"/>
</dbReference>
<comment type="caution">
    <text evidence="5">The sequence shown here is derived from an EMBL/GenBank/DDBJ whole genome shotgun (WGS) entry which is preliminary data.</text>
</comment>
<dbReference type="Pfam" id="PF14498">
    <property type="entry name" value="Glyco_hyd_65N_2"/>
    <property type="match status" value="1"/>
</dbReference>